<gene>
    <name evidence="2" type="ORF">BDW02DRAFT_286764</name>
</gene>
<accession>A0A6A5KME9</accession>
<dbReference type="AlphaFoldDB" id="A0A6A5KME9"/>
<name>A0A6A5KME9_9PLEO</name>
<organism evidence="2 3">
    <name type="scientific">Decorospora gaudefroyi</name>
    <dbReference type="NCBI Taxonomy" id="184978"/>
    <lineage>
        <taxon>Eukaryota</taxon>
        <taxon>Fungi</taxon>
        <taxon>Dikarya</taxon>
        <taxon>Ascomycota</taxon>
        <taxon>Pezizomycotina</taxon>
        <taxon>Dothideomycetes</taxon>
        <taxon>Pleosporomycetidae</taxon>
        <taxon>Pleosporales</taxon>
        <taxon>Pleosporineae</taxon>
        <taxon>Pleosporaceae</taxon>
        <taxon>Decorospora</taxon>
    </lineage>
</organism>
<evidence type="ECO:0000256" key="1">
    <source>
        <dbReference type="SAM" id="Phobius"/>
    </source>
</evidence>
<sequence>MGFVTDRDRGAVAAQQRRERPKALTTMQMRSSICWTGASPSAIWTRKIASWRLFPLRYQKTLIRALITRRAYTGVVLLYMQYIMTCVMSLALLWIPTGMFHLSDLAPTLEGYLQVVYVTTCSCGVPRQCLRICAPHLLSCN</sequence>
<keyword evidence="1" id="KW-0472">Membrane</keyword>
<reference evidence="2" key="1">
    <citation type="submission" date="2020-01" db="EMBL/GenBank/DDBJ databases">
        <authorList>
            <consortium name="DOE Joint Genome Institute"/>
            <person name="Haridas S."/>
            <person name="Albert R."/>
            <person name="Binder M."/>
            <person name="Bloem J."/>
            <person name="Labutti K."/>
            <person name="Salamov A."/>
            <person name="Andreopoulos B."/>
            <person name="Baker S.E."/>
            <person name="Barry K."/>
            <person name="Bills G."/>
            <person name="Bluhm B.H."/>
            <person name="Cannon C."/>
            <person name="Castanera R."/>
            <person name="Culley D.E."/>
            <person name="Daum C."/>
            <person name="Ezra D."/>
            <person name="Gonzalez J.B."/>
            <person name="Henrissat B."/>
            <person name="Kuo A."/>
            <person name="Liang C."/>
            <person name="Lipzen A."/>
            <person name="Lutzoni F."/>
            <person name="Magnuson J."/>
            <person name="Mondo S."/>
            <person name="Nolan M."/>
            <person name="Ohm R."/>
            <person name="Pangilinan J."/>
            <person name="Park H.-J."/>
            <person name="Ramirez L."/>
            <person name="Alfaro M."/>
            <person name="Sun H."/>
            <person name="Tritt A."/>
            <person name="Yoshinaga Y."/>
            <person name="Zwiers L.-H."/>
            <person name="Turgeon B.G."/>
            <person name="Goodwin S.B."/>
            <person name="Spatafora J.W."/>
            <person name="Crous P.W."/>
            <person name="Grigoriev I.V."/>
        </authorList>
    </citation>
    <scope>NUCLEOTIDE SEQUENCE</scope>
    <source>
        <strain evidence="2">P77</strain>
    </source>
</reference>
<dbReference type="EMBL" id="ML975286">
    <property type="protein sequence ID" value="KAF1835524.1"/>
    <property type="molecule type" value="Genomic_DNA"/>
</dbReference>
<protein>
    <submittedName>
        <fullName evidence="2">Uncharacterized protein</fullName>
    </submittedName>
</protein>
<proteinExistence type="predicted"/>
<feature type="transmembrane region" description="Helical" evidence="1">
    <location>
        <begin position="71"/>
        <end position="95"/>
    </location>
</feature>
<keyword evidence="1" id="KW-1133">Transmembrane helix</keyword>
<keyword evidence="3" id="KW-1185">Reference proteome</keyword>
<keyword evidence="1" id="KW-0812">Transmembrane</keyword>
<evidence type="ECO:0000313" key="3">
    <source>
        <dbReference type="Proteomes" id="UP000800040"/>
    </source>
</evidence>
<dbReference type="Proteomes" id="UP000800040">
    <property type="component" value="Unassembled WGS sequence"/>
</dbReference>
<evidence type="ECO:0000313" key="2">
    <source>
        <dbReference type="EMBL" id="KAF1835524.1"/>
    </source>
</evidence>